<sequence>MTGRSAGSVTCHIRRQRLAPSMAAASYRSGLTEASAARKTMIPQPASFHTLCAVIRNLKVSGSVIRPIPSYPCSRRIWESSPAPPNSCWKTAMTSTQEKKCGR</sequence>
<dbReference type="AlphaFoldDB" id="A0AAT9HE72"/>
<accession>A0AAT9HE72</accession>
<evidence type="ECO:0000313" key="2">
    <source>
        <dbReference type="EMBL" id="BFO15755.1"/>
    </source>
</evidence>
<proteinExistence type="predicted"/>
<organism evidence="2">
    <name type="scientific">Streptomyces haneummycinicus</name>
    <dbReference type="NCBI Taxonomy" id="3074435"/>
    <lineage>
        <taxon>Bacteria</taxon>
        <taxon>Bacillati</taxon>
        <taxon>Actinomycetota</taxon>
        <taxon>Actinomycetes</taxon>
        <taxon>Kitasatosporales</taxon>
        <taxon>Streptomycetaceae</taxon>
        <taxon>Streptomyces</taxon>
    </lineage>
</organism>
<feature type="region of interest" description="Disordered" evidence="1">
    <location>
        <begin position="81"/>
        <end position="103"/>
    </location>
</feature>
<name>A0AAT9HE72_9ACTN</name>
<protein>
    <submittedName>
        <fullName evidence="2">Uncharacterized protein</fullName>
    </submittedName>
</protein>
<evidence type="ECO:0000256" key="1">
    <source>
        <dbReference type="SAM" id="MobiDB-lite"/>
    </source>
</evidence>
<dbReference type="EMBL" id="AP035768">
    <property type="protein sequence ID" value="BFO15755.1"/>
    <property type="molecule type" value="Genomic_DNA"/>
</dbReference>
<reference evidence="2" key="1">
    <citation type="submission" date="2024-06" db="EMBL/GenBank/DDBJ databases">
        <authorList>
            <consortium name="consrtm"/>
            <person name="Uemura M."/>
            <person name="Terahara T."/>
        </authorList>
    </citation>
    <scope>NUCLEOTIDE SEQUENCE</scope>
    <source>
        <strain evidence="2">KM77-8</strain>
    </source>
</reference>
<reference evidence="2" key="2">
    <citation type="submission" date="2024-07" db="EMBL/GenBank/DDBJ databases">
        <title>Streptomyces haneummycinica sp. nov., a new antibiotic-producing actinobacterium isolated from marine sediment.</title>
        <authorList>
            <person name="Uemura M."/>
            <person name="Hamada M."/>
            <person name="Hirano S."/>
            <person name="Kobayashi K."/>
            <person name="Ohshiro T."/>
            <person name="Kobayashi T."/>
            <person name="Terahara T."/>
        </authorList>
    </citation>
    <scope>NUCLEOTIDE SEQUENCE</scope>
    <source>
        <strain evidence="2">KM77-8</strain>
    </source>
</reference>
<gene>
    <name evidence="2" type="ORF">SHKM778_21430</name>
</gene>